<dbReference type="EMBL" id="CP108195">
    <property type="protein sequence ID" value="WTS12676.1"/>
    <property type="molecule type" value="Genomic_DNA"/>
</dbReference>
<evidence type="ECO:0000256" key="2">
    <source>
        <dbReference type="SAM" id="Phobius"/>
    </source>
</evidence>
<feature type="compositionally biased region" description="Polar residues" evidence="1">
    <location>
        <begin position="1"/>
        <end position="14"/>
    </location>
</feature>
<keyword evidence="2" id="KW-0472">Membrane</keyword>
<proteinExistence type="predicted"/>
<evidence type="ECO:0000313" key="3">
    <source>
        <dbReference type="EMBL" id="WTS12676.1"/>
    </source>
</evidence>
<gene>
    <name evidence="3" type="ORF">OHU69_17480</name>
</gene>
<evidence type="ECO:0000256" key="1">
    <source>
        <dbReference type="SAM" id="MobiDB-lite"/>
    </source>
</evidence>
<reference evidence="3" key="1">
    <citation type="submission" date="2022-10" db="EMBL/GenBank/DDBJ databases">
        <title>The complete genomes of actinobacterial strains from the NBC collection.</title>
        <authorList>
            <person name="Joergensen T.S."/>
            <person name="Alvarez Arevalo M."/>
            <person name="Sterndorff E.B."/>
            <person name="Faurdal D."/>
            <person name="Vuksanovic O."/>
            <person name="Mourched A.-S."/>
            <person name="Charusanti P."/>
            <person name="Shaw S."/>
            <person name="Blin K."/>
            <person name="Weber T."/>
        </authorList>
    </citation>
    <scope>NUCLEOTIDE SEQUENCE</scope>
    <source>
        <strain evidence="3">NBC_00119</strain>
    </source>
</reference>
<protein>
    <recommendedName>
        <fullName evidence="4">Lipocalin-like domain-containing protein</fullName>
    </recommendedName>
</protein>
<feature type="region of interest" description="Disordered" evidence="1">
    <location>
        <begin position="1"/>
        <end position="21"/>
    </location>
</feature>
<keyword evidence="2" id="KW-0812">Transmembrane</keyword>
<organism evidence="3">
    <name type="scientific">Streptomyces sp. NBC_00119</name>
    <dbReference type="NCBI Taxonomy" id="2975659"/>
    <lineage>
        <taxon>Bacteria</taxon>
        <taxon>Bacillati</taxon>
        <taxon>Actinomycetota</taxon>
        <taxon>Actinomycetes</taxon>
        <taxon>Kitasatosporales</taxon>
        <taxon>Streptomycetaceae</taxon>
        <taxon>Streptomyces</taxon>
    </lineage>
</organism>
<evidence type="ECO:0008006" key="4">
    <source>
        <dbReference type="Google" id="ProtNLM"/>
    </source>
</evidence>
<sequence length="191" mass="19488">MPETTSAPEGTTLTAPEPSRSKHPFTLRTIGVWLAVLAVLAGFGVASAAAAEGDAARPGANVSLVGVWDLTVTVHTPDGGTSVTTPRFTFNPDHKLSAQGPPDSTGAPLYVAKGYWNQKADGTISFYITHQGASEGGAIPGTVEAVHLGRITGKTFNTVAYAFVTETPGAAPIGPIDVDSTATWVSSAPTA</sequence>
<name>A0AAU1U493_9ACTN</name>
<dbReference type="AlphaFoldDB" id="A0AAU1U493"/>
<keyword evidence="2" id="KW-1133">Transmembrane helix</keyword>
<feature type="transmembrane region" description="Helical" evidence="2">
    <location>
        <begin position="30"/>
        <end position="51"/>
    </location>
</feature>
<accession>A0AAU1U493</accession>